<dbReference type="PANTHER" id="PTHR19353">
    <property type="entry name" value="FATTY ACID DESATURASE 2"/>
    <property type="match status" value="1"/>
</dbReference>
<dbReference type="InterPro" id="IPR005804">
    <property type="entry name" value="FA_desaturase_dom"/>
</dbReference>
<evidence type="ECO:0000256" key="2">
    <source>
        <dbReference type="SAM" id="Phobius"/>
    </source>
</evidence>
<dbReference type="EMBL" id="JAFBCF010000001">
    <property type="protein sequence ID" value="MBM7798161.1"/>
    <property type="molecule type" value="Genomic_DNA"/>
</dbReference>
<dbReference type="InterPro" id="IPR012171">
    <property type="entry name" value="Fatty_acid_desaturase"/>
</dbReference>
<keyword evidence="2" id="KW-0812">Transmembrane</keyword>
<reference evidence="4 5" key="1">
    <citation type="submission" date="2021-01" db="EMBL/GenBank/DDBJ databases">
        <title>Sequencing the genomes of 1000 actinobacteria strains.</title>
        <authorList>
            <person name="Klenk H.-P."/>
        </authorList>
    </citation>
    <scope>NUCLEOTIDE SEQUENCE [LARGE SCALE GENOMIC DNA]</scope>
    <source>
        <strain evidence="4 5">DSM 18662</strain>
    </source>
</reference>
<keyword evidence="2" id="KW-0472">Membrane</keyword>
<dbReference type="CDD" id="cd03506">
    <property type="entry name" value="Delta6-FADS-like"/>
    <property type="match status" value="1"/>
</dbReference>
<feature type="transmembrane region" description="Helical" evidence="2">
    <location>
        <begin position="78"/>
        <end position="97"/>
    </location>
</feature>
<keyword evidence="2" id="KW-1133">Transmembrane helix</keyword>
<feature type="transmembrane region" description="Helical" evidence="2">
    <location>
        <begin position="53"/>
        <end position="72"/>
    </location>
</feature>
<dbReference type="Proteomes" id="UP000704762">
    <property type="component" value="Unassembled WGS sequence"/>
</dbReference>
<evidence type="ECO:0000259" key="3">
    <source>
        <dbReference type="Pfam" id="PF00487"/>
    </source>
</evidence>
<protein>
    <submittedName>
        <fullName evidence="4">Fatty acid desaturase</fullName>
    </submittedName>
</protein>
<gene>
    <name evidence="4" type="ORF">JOE57_001082</name>
</gene>
<sequence length="353" mass="38745">MTSVERAADSKVSIGNRSSKGNSAGHGGVKSEFSGLVHRVRQAKLLDHRPRAYVVKGVFIIAGIAATATAVMLLDHTWWAVLLAPAAAVLSAQTAFFGHDAGHKQISASAKVDRRLGLTAANLLNGVSYGWWQDKHLRHHAHPNEVGLDPDVGEGIIAWTQSQASEKKGWGRWFARHQAQLFIPVLTLEGWQLSVAGIRALGQRPRKTRLLEGGLLLVHFGVYFAFLLVFLTPAQAVVFAFLHQALFGLNLGIAFAPNHKGMLMPAAGARLDHLHKQVLTSRNVAGGPLVDFMLGGLNYQIEHHLFPSMPRPLLKKAQPVVRQYCHELNIPYRESGFMESMREIHGYLREVGA</sequence>
<comment type="caution">
    <text evidence="4">The sequence shown here is derived from an EMBL/GenBank/DDBJ whole genome shotgun (WGS) entry which is preliminary data.</text>
</comment>
<feature type="region of interest" description="Disordered" evidence="1">
    <location>
        <begin position="1"/>
        <end position="28"/>
    </location>
</feature>
<keyword evidence="5" id="KW-1185">Reference proteome</keyword>
<evidence type="ECO:0000256" key="1">
    <source>
        <dbReference type="SAM" id="MobiDB-lite"/>
    </source>
</evidence>
<evidence type="ECO:0000313" key="5">
    <source>
        <dbReference type="Proteomes" id="UP000704762"/>
    </source>
</evidence>
<dbReference type="PANTHER" id="PTHR19353:SF19">
    <property type="entry name" value="DELTA(5) FATTY ACID DESATURASE C-RELATED"/>
    <property type="match status" value="1"/>
</dbReference>
<name>A0ABS2RGN9_9ACTN</name>
<evidence type="ECO:0000313" key="4">
    <source>
        <dbReference type="EMBL" id="MBM7798161.1"/>
    </source>
</evidence>
<accession>A0ABS2RGN9</accession>
<feature type="transmembrane region" description="Helical" evidence="2">
    <location>
        <begin position="210"/>
        <end position="231"/>
    </location>
</feature>
<feature type="domain" description="Fatty acid desaturase" evidence="3">
    <location>
        <begin position="77"/>
        <end position="334"/>
    </location>
</feature>
<feature type="transmembrane region" description="Helical" evidence="2">
    <location>
        <begin position="237"/>
        <end position="256"/>
    </location>
</feature>
<dbReference type="PIRSF" id="PIRSF015921">
    <property type="entry name" value="FA_sphinglp_des"/>
    <property type="match status" value="1"/>
</dbReference>
<feature type="compositionally biased region" description="Polar residues" evidence="1">
    <location>
        <begin position="13"/>
        <end position="22"/>
    </location>
</feature>
<organism evidence="4 5">
    <name type="scientific">Microlunatus panaciterrae</name>
    <dbReference type="NCBI Taxonomy" id="400768"/>
    <lineage>
        <taxon>Bacteria</taxon>
        <taxon>Bacillati</taxon>
        <taxon>Actinomycetota</taxon>
        <taxon>Actinomycetes</taxon>
        <taxon>Propionibacteriales</taxon>
        <taxon>Propionibacteriaceae</taxon>
        <taxon>Microlunatus</taxon>
    </lineage>
</organism>
<dbReference type="RefSeq" id="WP_204916746.1">
    <property type="nucleotide sequence ID" value="NZ_BAAAQP010000011.1"/>
</dbReference>
<proteinExistence type="predicted"/>
<dbReference type="Pfam" id="PF00487">
    <property type="entry name" value="FA_desaturase"/>
    <property type="match status" value="1"/>
</dbReference>